<dbReference type="PROSITE" id="PS51063">
    <property type="entry name" value="HTH_CRP_2"/>
    <property type="match status" value="1"/>
</dbReference>
<dbReference type="SMART" id="SM00419">
    <property type="entry name" value="HTH_CRP"/>
    <property type="match status" value="1"/>
</dbReference>
<dbReference type="Pfam" id="PF13545">
    <property type="entry name" value="HTH_Crp_2"/>
    <property type="match status" value="1"/>
</dbReference>
<dbReference type="EMBL" id="CP045423">
    <property type="protein sequence ID" value="QFU14780.1"/>
    <property type="molecule type" value="Genomic_DNA"/>
</dbReference>
<dbReference type="SUPFAM" id="SSF46785">
    <property type="entry name" value="Winged helix' DNA-binding domain"/>
    <property type="match status" value="1"/>
</dbReference>
<evidence type="ECO:0000313" key="8">
    <source>
        <dbReference type="Proteomes" id="UP000325614"/>
    </source>
</evidence>
<sequence length="261" mass="28164">MPSLRTVPSAHRPAPRPVAPLPAPPPVPPALEDLFSLQPIESSAAGTALFWEEDAADHAFQILEGCLRLYSILPDGRRAITGFAFSGEILGLSFRGAYPYTAEAITGVRFRRLGQGRLAAAGGSDVVRPQLLARIYDEICAAQRLVVILGQLNAEERVASFLLSAAVRTGADRANPVAIELPMSRLDVADHLGLTIETVCRVFSKLKRDGLLRTEGRHRVLLPCIQALRVLAGEESGTTPSQPNVSVRHAAVWPQRPVFVS</sequence>
<dbReference type="InterPro" id="IPR014710">
    <property type="entry name" value="RmlC-like_jellyroll"/>
</dbReference>
<evidence type="ECO:0000259" key="6">
    <source>
        <dbReference type="PROSITE" id="PS51063"/>
    </source>
</evidence>
<dbReference type="InterPro" id="IPR000595">
    <property type="entry name" value="cNMP-bd_dom"/>
</dbReference>
<dbReference type="GO" id="GO:0003700">
    <property type="term" value="F:DNA-binding transcription factor activity"/>
    <property type="evidence" value="ECO:0007669"/>
    <property type="project" value="TreeGrafter"/>
</dbReference>
<dbReference type="KEGG" id="mico:GDR74_00330"/>
<dbReference type="GO" id="GO:0005829">
    <property type="term" value="C:cytosol"/>
    <property type="evidence" value="ECO:0007669"/>
    <property type="project" value="TreeGrafter"/>
</dbReference>
<reference evidence="7 8" key="1">
    <citation type="submission" date="2019-10" db="EMBL/GenBank/DDBJ databases">
        <title>Isolation, Identification of Microvirga thermotolerans HR1, a novel thermophilic bacterium and Comparative Genomics of the genus Microvirga.</title>
        <authorList>
            <person name="Li J."/>
            <person name="Zhang W."/>
            <person name="Lin M."/>
            <person name="Wang J."/>
        </authorList>
    </citation>
    <scope>NUCLEOTIDE SEQUENCE [LARGE SCALE GENOMIC DNA]</scope>
    <source>
        <strain evidence="7 8">HR1</strain>
    </source>
</reference>
<keyword evidence="8" id="KW-1185">Reference proteome</keyword>
<dbReference type="PANTHER" id="PTHR24567:SF75">
    <property type="entry name" value="FUMARATE AND NITRATE REDUCTION REGULATORY PROTEIN"/>
    <property type="match status" value="1"/>
</dbReference>
<evidence type="ECO:0000256" key="1">
    <source>
        <dbReference type="ARBA" id="ARBA00023015"/>
    </source>
</evidence>
<dbReference type="InterPro" id="IPR012318">
    <property type="entry name" value="HTH_CRP"/>
</dbReference>
<evidence type="ECO:0000256" key="4">
    <source>
        <dbReference type="ARBA" id="ARBA00023231"/>
    </source>
</evidence>
<dbReference type="SUPFAM" id="SSF51206">
    <property type="entry name" value="cAMP-binding domain-like"/>
    <property type="match status" value="1"/>
</dbReference>
<evidence type="ECO:0000256" key="5">
    <source>
        <dbReference type="SAM" id="MobiDB-lite"/>
    </source>
</evidence>
<dbReference type="CDD" id="cd00092">
    <property type="entry name" value="HTH_CRP"/>
    <property type="match status" value="1"/>
</dbReference>
<dbReference type="SMART" id="SM00100">
    <property type="entry name" value="cNMP"/>
    <property type="match status" value="1"/>
</dbReference>
<evidence type="ECO:0000313" key="7">
    <source>
        <dbReference type="EMBL" id="QFU14780.1"/>
    </source>
</evidence>
<keyword evidence="1" id="KW-0805">Transcription regulation</keyword>
<name>A0A5P9JTI3_9HYPH</name>
<dbReference type="InterPro" id="IPR050397">
    <property type="entry name" value="Env_Response_Regulators"/>
</dbReference>
<dbReference type="AlphaFoldDB" id="A0A5P9JTI3"/>
<dbReference type="Gene3D" id="2.60.120.10">
    <property type="entry name" value="Jelly Rolls"/>
    <property type="match status" value="1"/>
</dbReference>
<proteinExistence type="predicted"/>
<dbReference type="InterPro" id="IPR018490">
    <property type="entry name" value="cNMP-bd_dom_sf"/>
</dbReference>
<keyword evidence="3" id="KW-0804">Transcription</keyword>
<dbReference type="Gene3D" id="1.10.10.10">
    <property type="entry name" value="Winged helix-like DNA-binding domain superfamily/Winged helix DNA-binding domain"/>
    <property type="match status" value="1"/>
</dbReference>
<organism evidence="7 8">
    <name type="scientific">Microvirga thermotolerans</name>
    <dbReference type="NCBI Taxonomy" id="2651334"/>
    <lineage>
        <taxon>Bacteria</taxon>
        <taxon>Pseudomonadati</taxon>
        <taxon>Pseudomonadota</taxon>
        <taxon>Alphaproteobacteria</taxon>
        <taxon>Hyphomicrobiales</taxon>
        <taxon>Methylobacteriaceae</taxon>
        <taxon>Microvirga</taxon>
    </lineage>
</organism>
<dbReference type="Proteomes" id="UP000325614">
    <property type="component" value="Chromosome"/>
</dbReference>
<feature type="region of interest" description="Disordered" evidence="5">
    <location>
        <begin position="1"/>
        <end position="23"/>
    </location>
</feature>
<protein>
    <submittedName>
        <fullName evidence="7">Helix-turn-helix domain-containing protein</fullName>
    </submittedName>
</protein>
<keyword evidence="2" id="KW-0238">DNA-binding</keyword>
<dbReference type="InterPro" id="IPR036388">
    <property type="entry name" value="WH-like_DNA-bd_sf"/>
</dbReference>
<dbReference type="FunFam" id="1.10.10.10:FF:000028">
    <property type="entry name" value="Fumarate/nitrate reduction transcriptional regulator Fnr"/>
    <property type="match status" value="1"/>
</dbReference>
<evidence type="ECO:0000256" key="2">
    <source>
        <dbReference type="ARBA" id="ARBA00023125"/>
    </source>
</evidence>
<gene>
    <name evidence="7" type="ORF">GDR74_00330</name>
</gene>
<accession>A0A5P9JTI3</accession>
<dbReference type="PANTHER" id="PTHR24567">
    <property type="entry name" value="CRP FAMILY TRANSCRIPTIONAL REGULATORY PROTEIN"/>
    <property type="match status" value="1"/>
</dbReference>
<dbReference type="GO" id="GO:0003677">
    <property type="term" value="F:DNA binding"/>
    <property type="evidence" value="ECO:0007669"/>
    <property type="project" value="UniProtKB-KW"/>
</dbReference>
<dbReference type="CDD" id="cd00038">
    <property type="entry name" value="CAP_ED"/>
    <property type="match status" value="1"/>
</dbReference>
<dbReference type="RefSeq" id="WP_152584430.1">
    <property type="nucleotide sequence ID" value="NZ_CP045423.1"/>
</dbReference>
<feature type="domain" description="HTH crp-type" evidence="6">
    <location>
        <begin position="152"/>
        <end position="225"/>
    </location>
</feature>
<dbReference type="InterPro" id="IPR036390">
    <property type="entry name" value="WH_DNA-bd_sf"/>
</dbReference>
<evidence type="ECO:0000256" key="3">
    <source>
        <dbReference type="ARBA" id="ARBA00023163"/>
    </source>
</evidence>
<dbReference type="Pfam" id="PF00027">
    <property type="entry name" value="cNMP_binding"/>
    <property type="match status" value="1"/>
</dbReference>
<keyword evidence="4" id="KW-0535">Nitrogen fixation</keyword>
<dbReference type="PRINTS" id="PR00034">
    <property type="entry name" value="HTHCRP"/>
</dbReference>